<protein>
    <submittedName>
        <fullName evidence="1">Uncharacterized protein</fullName>
    </submittedName>
</protein>
<gene>
    <name evidence="1" type="ORF">Phou_011180</name>
</gene>
<evidence type="ECO:0000313" key="2">
    <source>
        <dbReference type="Proteomes" id="UP000482800"/>
    </source>
</evidence>
<dbReference type="Proteomes" id="UP000482800">
    <property type="component" value="Unassembled WGS sequence"/>
</dbReference>
<dbReference type="AlphaFoldDB" id="A0A6V8K3R9"/>
<comment type="caution">
    <text evidence="1">The sequence shown here is derived from an EMBL/GenBank/DDBJ whole genome shotgun (WGS) entry which is preliminary data.</text>
</comment>
<proteinExistence type="predicted"/>
<name>A0A6V8K3R9_9ACTN</name>
<organism evidence="1 2">
    <name type="scientific">Phytohabitans houttuyneae</name>
    <dbReference type="NCBI Taxonomy" id="1076126"/>
    <lineage>
        <taxon>Bacteria</taxon>
        <taxon>Bacillati</taxon>
        <taxon>Actinomycetota</taxon>
        <taxon>Actinomycetes</taxon>
        <taxon>Micromonosporales</taxon>
        <taxon>Micromonosporaceae</taxon>
    </lineage>
</organism>
<sequence length="106" mass="11118">MSWTDAEGEAAGATVRTTTGVAVARVCFGLRSSSHASQVDLIKAVAYPLARLMSAIGQSDRAAPRGQPSSRVQRSDLRVSAFLAIRGSAPIDLGRYVVRVSEGSGR</sequence>
<dbReference type="EMBL" id="BLPF01000001">
    <property type="protein sequence ID" value="GFJ76938.1"/>
    <property type="molecule type" value="Genomic_DNA"/>
</dbReference>
<evidence type="ECO:0000313" key="1">
    <source>
        <dbReference type="EMBL" id="GFJ76938.1"/>
    </source>
</evidence>
<reference evidence="1 2" key="1">
    <citation type="submission" date="2020-03" db="EMBL/GenBank/DDBJ databases">
        <title>Whole genome shotgun sequence of Phytohabitans houttuyneae NBRC 108639.</title>
        <authorList>
            <person name="Komaki H."/>
            <person name="Tamura T."/>
        </authorList>
    </citation>
    <scope>NUCLEOTIDE SEQUENCE [LARGE SCALE GENOMIC DNA]</scope>
    <source>
        <strain evidence="1 2">NBRC 108639</strain>
    </source>
</reference>
<keyword evidence="2" id="KW-1185">Reference proteome</keyword>
<accession>A0A6V8K3R9</accession>
<reference evidence="1 2" key="2">
    <citation type="submission" date="2020-03" db="EMBL/GenBank/DDBJ databases">
        <authorList>
            <person name="Ichikawa N."/>
            <person name="Kimura A."/>
            <person name="Kitahashi Y."/>
            <person name="Uohara A."/>
        </authorList>
    </citation>
    <scope>NUCLEOTIDE SEQUENCE [LARGE SCALE GENOMIC DNA]</scope>
    <source>
        <strain evidence="1 2">NBRC 108639</strain>
    </source>
</reference>